<evidence type="ECO:0000259" key="1">
    <source>
        <dbReference type="Pfam" id="PF03050"/>
    </source>
</evidence>
<dbReference type="InterPro" id="IPR004291">
    <property type="entry name" value="Transposase_IS66_central"/>
</dbReference>
<evidence type="ECO:0000313" key="3">
    <source>
        <dbReference type="Proteomes" id="UP000477680"/>
    </source>
</evidence>
<name>A0A6C0U4G9_9GAMM</name>
<dbReference type="AlphaFoldDB" id="A0A6C0U4G9"/>
<dbReference type="EMBL" id="CP048711">
    <property type="protein sequence ID" value="QIB65887.1"/>
    <property type="molecule type" value="Genomic_DNA"/>
</dbReference>
<reference evidence="2 3" key="1">
    <citation type="submission" date="2020-02" db="EMBL/GenBank/DDBJ databases">
        <title>Genome sequencing for Kineobactrum sp. M2.</title>
        <authorList>
            <person name="Park S.-J."/>
        </authorList>
    </citation>
    <scope>NUCLEOTIDE SEQUENCE [LARGE SCALE GENOMIC DNA]</scope>
    <source>
        <strain evidence="2 3">M2</strain>
    </source>
</reference>
<dbReference type="Proteomes" id="UP000477680">
    <property type="component" value="Chromosome"/>
</dbReference>
<keyword evidence="3" id="KW-1185">Reference proteome</keyword>
<evidence type="ECO:0000313" key="2">
    <source>
        <dbReference type="EMBL" id="QIB65887.1"/>
    </source>
</evidence>
<gene>
    <name evidence="2" type="ORF">G3T16_11120</name>
</gene>
<dbReference type="RefSeq" id="WP_163495328.1">
    <property type="nucleotide sequence ID" value="NZ_CP048711.1"/>
</dbReference>
<sequence>MGCWARARRKFHELIGRSQSPIAEKALIYIGTLYDSEREANDLPARRETAVA</sequence>
<feature type="domain" description="Transposase IS66 central" evidence="1">
    <location>
        <begin position="2"/>
        <end position="44"/>
    </location>
</feature>
<organism evidence="2 3">
    <name type="scientific">Kineobactrum salinum</name>
    <dbReference type="NCBI Taxonomy" id="2708301"/>
    <lineage>
        <taxon>Bacteria</taxon>
        <taxon>Pseudomonadati</taxon>
        <taxon>Pseudomonadota</taxon>
        <taxon>Gammaproteobacteria</taxon>
        <taxon>Cellvibrionales</taxon>
        <taxon>Halieaceae</taxon>
        <taxon>Kineobactrum</taxon>
    </lineage>
</organism>
<proteinExistence type="predicted"/>
<dbReference type="KEGG" id="kim:G3T16_11120"/>
<accession>A0A6C0U4G9</accession>
<dbReference type="Pfam" id="PF03050">
    <property type="entry name" value="DDE_Tnp_IS66"/>
    <property type="match status" value="1"/>
</dbReference>
<protein>
    <submittedName>
        <fullName evidence="2">Transposase</fullName>
    </submittedName>
</protein>